<organism evidence="1 2">
    <name type="scientific">Porites lobata</name>
    <dbReference type="NCBI Taxonomy" id="104759"/>
    <lineage>
        <taxon>Eukaryota</taxon>
        <taxon>Metazoa</taxon>
        <taxon>Cnidaria</taxon>
        <taxon>Anthozoa</taxon>
        <taxon>Hexacorallia</taxon>
        <taxon>Scleractinia</taxon>
        <taxon>Fungiina</taxon>
        <taxon>Poritidae</taxon>
        <taxon>Porites</taxon>
    </lineage>
</organism>
<proteinExistence type="predicted"/>
<comment type="caution">
    <text evidence="1">The sequence shown here is derived from an EMBL/GenBank/DDBJ whole genome shotgun (WGS) entry which is preliminary data.</text>
</comment>
<sequence>MIEIRPGPSDQQQPATSTEQPLMAVNMQALSASISSAVQLAVAEAMKAQWPAAPRQETQSSTDQSVPNIVNASLAEITQGTPSNSPAPKQIFSSVAVSLSSRVSSKVKAKIWSNEYLDFGTLLSFSPNNHRYFLPFQEAHAGVSMRGRCATGAVSNTFAISVARNTLPHSVPPANLKHAPSKQAFQQSLHKPVTPVKVDRLNFLLSGYETSLRLYLVNGFTFGFRVGFDGERCALHSPNLKSALDQPLIVRTKLRKECEAGRICGPFICPPLPNFVCSPLGIVPKKDPSEFRLIQHLSYPHGTSVNDNILRILRSLRFYF</sequence>
<dbReference type="EMBL" id="CALNXK010000036">
    <property type="protein sequence ID" value="CAH3121997.1"/>
    <property type="molecule type" value="Genomic_DNA"/>
</dbReference>
<reference evidence="1 2" key="1">
    <citation type="submission" date="2022-05" db="EMBL/GenBank/DDBJ databases">
        <authorList>
            <consortium name="Genoscope - CEA"/>
            <person name="William W."/>
        </authorList>
    </citation>
    <scope>NUCLEOTIDE SEQUENCE [LARGE SCALE GENOMIC DNA]</scope>
</reference>
<accession>A0ABN8NTU8</accession>
<evidence type="ECO:0000313" key="2">
    <source>
        <dbReference type="Proteomes" id="UP001159405"/>
    </source>
</evidence>
<evidence type="ECO:0000313" key="1">
    <source>
        <dbReference type="EMBL" id="CAH3121997.1"/>
    </source>
</evidence>
<gene>
    <name evidence="1" type="ORF">PLOB_00028762</name>
</gene>
<protein>
    <submittedName>
        <fullName evidence="1">Uncharacterized protein</fullName>
    </submittedName>
</protein>
<dbReference type="Proteomes" id="UP001159405">
    <property type="component" value="Unassembled WGS sequence"/>
</dbReference>
<name>A0ABN8NTU8_9CNID</name>
<keyword evidence="2" id="KW-1185">Reference proteome</keyword>